<dbReference type="GO" id="GO:0016747">
    <property type="term" value="F:acyltransferase activity, transferring groups other than amino-acyl groups"/>
    <property type="evidence" value="ECO:0007669"/>
    <property type="project" value="InterPro"/>
</dbReference>
<reference evidence="4 5" key="1">
    <citation type="submission" date="2019-03" db="EMBL/GenBank/DDBJ databases">
        <title>Draft genome sequences of novel Actinobacteria.</title>
        <authorList>
            <person name="Sahin N."/>
            <person name="Ay H."/>
            <person name="Saygin H."/>
        </authorList>
    </citation>
    <scope>NUCLEOTIDE SEQUENCE [LARGE SCALE GENOMIC DNA]</scope>
    <source>
        <strain evidence="4 5">5K138</strain>
    </source>
</reference>
<keyword evidence="1 4" id="KW-0808">Transferase</keyword>
<evidence type="ECO:0000256" key="1">
    <source>
        <dbReference type="ARBA" id="ARBA00022679"/>
    </source>
</evidence>
<evidence type="ECO:0000313" key="4">
    <source>
        <dbReference type="EMBL" id="TDE10189.1"/>
    </source>
</evidence>
<organism evidence="4 5">
    <name type="scientific">Jiangella asiatica</name>
    <dbReference type="NCBI Taxonomy" id="2530372"/>
    <lineage>
        <taxon>Bacteria</taxon>
        <taxon>Bacillati</taxon>
        <taxon>Actinomycetota</taxon>
        <taxon>Actinomycetes</taxon>
        <taxon>Jiangellales</taxon>
        <taxon>Jiangellaceae</taxon>
        <taxon>Jiangella</taxon>
    </lineage>
</organism>
<evidence type="ECO:0000313" key="5">
    <source>
        <dbReference type="Proteomes" id="UP000294739"/>
    </source>
</evidence>
<evidence type="ECO:0000259" key="3">
    <source>
        <dbReference type="PROSITE" id="PS51186"/>
    </source>
</evidence>
<dbReference type="AlphaFoldDB" id="A0A4R5D9D8"/>
<dbReference type="InterPro" id="IPR000182">
    <property type="entry name" value="GNAT_dom"/>
</dbReference>
<accession>A0A4R5D9D8</accession>
<feature type="domain" description="N-acetyltransferase" evidence="3">
    <location>
        <begin position="170"/>
        <end position="307"/>
    </location>
</feature>
<dbReference type="Gene3D" id="3.40.630.30">
    <property type="match status" value="2"/>
</dbReference>
<dbReference type="PROSITE" id="PS51186">
    <property type="entry name" value="GNAT"/>
    <property type="match status" value="2"/>
</dbReference>
<evidence type="ECO:0000256" key="2">
    <source>
        <dbReference type="ARBA" id="ARBA00023315"/>
    </source>
</evidence>
<protein>
    <submittedName>
        <fullName evidence="4">N-acetyltransferase</fullName>
    </submittedName>
</protein>
<proteinExistence type="predicted"/>
<dbReference type="PANTHER" id="PTHR43877:SF1">
    <property type="entry name" value="ACETYLTRANSFERASE"/>
    <property type="match status" value="1"/>
</dbReference>
<dbReference type="InterPro" id="IPR016181">
    <property type="entry name" value="Acyl_CoA_acyltransferase"/>
</dbReference>
<dbReference type="EMBL" id="SMKZ01000015">
    <property type="protein sequence ID" value="TDE10189.1"/>
    <property type="molecule type" value="Genomic_DNA"/>
</dbReference>
<feature type="domain" description="N-acetyltransferase" evidence="3">
    <location>
        <begin position="1"/>
        <end position="159"/>
    </location>
</feature>
<dbReference type="InterPro" id="IPR050832">
    <property type="entry name" value="Bact_Acetyltransf"/>
</dbReference>
<name>A0A4R5D9D8_9ACTN</name>
<dbReference type="CDD" id="cd04301">
    <property type="entry name" value="NAT_SF"/>
    <property type="match status" value="2"/>
</dbReference>
<keyword evidence="5" id="KW-1185">Reference proteome</keyword>
<keyword evidence="2" id="KW-0012">Acyltransferase</keyword>
<comment type="caution">
    <text evidence="4">The sequence shown here is derived from an EMBL/GenBank/DDBJ whole genome shotgun (WGS) entry which is preliminary data.</text>
</comment>
<sequence length="307" mass="33201">MDALVALVEAGQPADPVTRDWFAENVLLDPNFDPDGLIVAVDGGEPVGFVHAVSGWRGAGSIPVDPDGGWLTIGTVHPAARRRGIGTKLVERALAFLRDGGAHWANWSAYPPAYFLPGLDAERYPDGLRLLERLGFQTLYRPVAMDLGLATYTMPEPVAQLLAARQTEGFTVGPARLDDLPDVMAFAAEQLAPDWGEAIRQSVLRYGRPGRVVVCRDPDGVMVGFATYGAYRGLPERFGPFGVAPVRRGLGLGKVLLHVTLARMRAEGAHSAWFLWTGPETPAGRLYLDAGFTITRTFTVLRAPLSE</sequence>
<dbReference type="Pfam" id="PF00583">
    <property type="entry name" value="Acetyltransf_1"/>
    <property type="match status" value="2"/>
</dbReference>
<dbReference type="InParanoid" id="A0A4R5D9D8"/>
<dbReference type="OrthoDB" id="273614at2"/>
<dbReference type="PANTHER" id="PTHR43877">
    <property type="entry name" value="AMINOALKYLPHOSPHONATE N-ACETYLTRANSFERASE-RELATED-RELATED"/>
    <property type="match status" value="1"/>
</dbReference>
<gene>
    <name evidence="4" type="ORF">E1269_12555</name>
</gene>
<dbReference type="SUPFAM" id="SSF55729">
    <property type="entry name" value="Acyl-CoA N-acyltransferases (Nat)"/>
    <property type="match status" value="2"/>
</dbReference>
<dbReference type="Proteomes" id="UP000294739">
    <property type="component" value="Unassembled WGS sequence"/>
</dbReference>